<dbReference type="EMBL" id="AYXT01000013">
    <property type="protein sequence ID" value="ETF00967.1"/>
    <property type="molecule type" value="Genomic_DNA"/>
</dbReference>
<comment type="caution">
    <text evidence="1">The sequence shown here is derived from an EMBL/GenBank/DDBJ whole genome shotgun (WGS) entry which is preliminary data.</text>
</comment>
<dbReference type="RefSeq" id="WP_024007097.1">
    <property type="nucleotide sequence ID" value="NZ_KI650982.1"/>
</dbReference>
<accession>V8QMS9</accession>
<name>V8QMS9_9BURK</name>
<keyword evidence="2" id="KW-1185">Reference proteome</keyword>
<dbReference type="PATRIC" id="fig|1424334.3.peg.4187"/>
<organism evidence="1 2">
    <name type="scientific">Advenella kashmirensis W13003</name>
    <dbReference type="NCBI Taxonomy" id="1424334"/>
    <lineage>
        <taxon>Bacteria</taxon>
        <taxon>Pseudomonadati</taxon>
        <taxon>Pseudomonadota</taxon>
        <taxon>Betaproteobacteria</taxon>
        <taxon>Burkholderiales</taxon>
        <taxon>Alcaligenaceae</taxon>
    </lineage>
</organism>
<evidence type="ECO:0000313" key="1">
    <source>
        <dbReference type="EMBL" id="ETF00967.1"/>
    </source>
</evidence>
<protein>
    <submittedName>
        <fullName evidence="1">Uncharacterized protein</fullName>
    </submittedName>
</protein>
<dbReference type="Proteomes" id="UP000018733">
    <property type="component" value="Unassembled WGS sequence"/>
</dbReference>
<evidence type="ECO:0000313" key="2">
    <source>
        <dbReference type="Proteomes" id="UP000018733"/>
    </source>
</evidence>
<dbReference type="AlphaFoldDB" id="V8QMS9"/>
<sequence>MADIIYEVNGKEFALRESSDGDVVVWRAYELPTHNPVEGVEFSLTTDVIADIRNVHQFDDPNEIAVEKVKQRLDEKFGSNS</sequence>
<proteinExistence type="predicted"/>
<dbReference type="OrthoDB" id="9858829at2"/>
<dbReference type="HOGENOM" id="CLU_2566202_0_0_4"/>
<gene>
    <name evidence="1" type="ORF">W822_20880</name>
</gene>
<reference evidence="1 2" key="1">
    <citation type="journal article" date="2014" name="Genome Announc.">
        <title>Draft Genome Sequence of Advenella kashmirensis Strain W13003, a Polycyclic Aromatic Hydrocarbon-Degrading Bacterium.</title>
        <authorList>
            <person name="Wang X."/>
            <person name="Jin D."/>
            <person name="Zhou L."/>
            <person name="Wu L."/>
            <person name="An W."/>
            <person name="Zhao L."/>
        </authorList>
    </citation>
    <scope>NUCLEOTIDE SEQUENCE [LARGE SCALE GENOMIC DNA]</scope>
    <source>
        <strain evidence="1 2">W13003</strain>
    </source>
</reference>